<dbReference type="InterPro" id="IPR052157">
    <property type="entry name" value="BCAA_transport_permease"/>
</dbReference>
<evidence type="ECO:0000256" key="1">
    <source>
        <dbReference type="ARBA" id="ARBA00004651"/>
    </source>
</evidence>
<dbReference type="GO" id="GO:0022857">
    <property type="term" value="F:transmembrane transporter activity"/>
    <property type="evidence" value="ECO:0007669"/>
    <property type="project" value="InterPro"/>
</dbReference>
<dbReference type="CDD" id="cd06582">
    <property type="entry name" value="TM_PBP1_LivH_like"/>
    <property type="match status" value="1"/>
</dbReference>
<dbReference type="AlphaFoldDB" id="A0A644Y3Z6"/>
<dbReference type="InterPro" id="IPR001851">
    <property type="entry name" value="ABC_transp_permease"/>
</dbReference>
<keyword evidence="2" id="KW-0813">Transport</keyword>
<comment type="caution">
    <text evidence="10">The sequence shown here is derived from an EMBL/GenBank/DDBJ whole genome shotgun (WGS) entry which is preliminary data.</text>
</comment>
<comment type="subcellular location">
    <subcellularLocation>
        <location evidence="1">Cell membrane</location>
        <topology evidence="1">Multi-pass membrane protein</topology>
    </subcellularLocation>
</comment>
<evidence type="ECO:0000256" key="7">
    <source>
        <dbReference type="ARBA" id="ARBA00023136"/>
    </source>
</evidence>
<organism evidence="10">
    <name type="scientific">bioreactor metagenome</name>
    <dbReference type="NCBI Taxonomy" id="1076179"/>
    <lineage>
        <taxon>unclassified sequences</taxon>
        <taxon>metagenomes</taxon>
        <taxon>ecological metagenomes</taxon>
    </lineage>
</organism>
<feature type="transmembrane region" description="Helical" evidence="9">
    <location>
        <begin position="12"/>
        <end position="29"/>
    </location>
</feature>
<dbReference type="GO" id="GO:0006865">
    <property type="term" value="P:amino acid transport"/>
    <property type="evidence" value="ECO:0007669"/>
    <property type="project" value="UniProtKB-KW"/>
</dbReference>
<feature type="transmembrane region" description="Helical" evidence="9">
    <location>
        <begin position="61"/>
        <end position="85"/>
    </location>
</feature>
<evidence type="ECO:0000313" key="10">
    <source>
        <dbReference type="EMBL" id="MPM22877.1"/>
    </source>
</evidence>
<sequence length="291" mass="31100">MVEFFQQVVGGIETGSMYALASMGLVLIYQTAKIINFSQGTLGMFTAYICTWFILDLGVPMWGAVPLAMIAAMGIGALIDHFLMSSKRNITNLSREMITLALIMIFQGLAPMLFGANETPFSKFISASAMDIGGVKLLPNSVLIIGITVVIMAALFFILEKTTLGVAVRATASNPQTARLQGIPVKLVTLGAWAVATALGCLAAVMVAPLKNVTISMMDSIHLNSFIASVLGGFSTFYGPVVASFIIGIANNLLGYYVSTKWSLPLLYALILVFIVLRPNGLFGKKIVKKV</sequence>
<protein>
    <submittedName>
        <fullName evidence="10">High-affinity branched-chain amino acid transport system permease protein LivH</fullName>
    </submittedName>
</protein>
<keyword evidence="3" id="KW-1003">Cell membrane</keyword>
<evidence type="ECO:0000256" key="9">
    <source>
        <dbReference type="SAM" id="Phobius"/>
    </source>
</evidence>
<dbReference type="GO" id="GO:0005886">
    <property type="term" value="C:plasma membrane"/>
    <property type="evidence" value="ECO:0007669"/>
    <property type="project" value="UniProtKB-SubCell"/>
</dbReference>
<gene>
    <name evidence="10" type="primary">livH_37</name>
    <name evidence="10" type="ORF">SDC9_69337</name>
</gene>
<evidence type="ECO:0000256" key="2">
    <source>
        <dbReference type="ARBA" id="ARBA00022448"/>
    </source>
</evidence>
<feature type="transmembrane region" description="Helical" evidence="9">
    <location>
        <begin position="36"/>
        <end position="55"/>
    </location>
</feature>
<feature type="transmembrane region" description="Helical" evidence="9">
    <location>
        <begin position="226"/>
        <end position="250"/>
    </location>
</feature>
<accession>A0A644Y3Z6</accession>
<keyword evidence="6 9" id="KW-1133">Transmembrane helix</keyword>
<evidence type="ECO:0000256" key="3">
    <source>
        <dbReference type="ARBA" id="ARBA00022475"/>
    </source>
</evidence>
<reference evidence="10" key="1">
    <citation type="submission" date="2019-08" db="EMBL/GenBank/DDBJ databases">
        <authorList>
            <person name="Kucharzyk K."/>
            <person name="Murdoch R.W."/>
            <person name="Higgins S."/>
            <person name="Loffler F."/>
        </authorList>
    </citation>
    <scope>NUCLEOTIDE SEQUENCE</scope>
</reference>
<evidence type="ECO:0000256" key="5">
    <source>
        <dbReference type="ARBA" id="ARBA00022970"/>
    </source>
</evidence>
<keyword evidence="7 9" id="KW-0472">Membrane</keyword>
<evidence type="ECO:0000256" key="6">
    <source>
        <dbReference type="ARBA" id="ARBA00022989"/>
    </source>
</evidence>
<keyword evidence="5" id="KW-0029">Amino-acid transport</keyword>
<keyword evidence="4 9" id="KW-0812">Transmembrane</keyword>
<evidence type="ECO:0000256" key="8">
    <source>
        <dbReference type="ARBA" id="ARBA00037998"/>
    </source>
</evidence>
<feature type="transmembrane region" description="Helical" evidence="9">
    <location>
        <begin position="262"/>
        <end position="281"/>
    </location>
</feature>
<name>A0A644Y3Z6_9ZZZZ</name>
<feature type="transmembrane region" description="Helical" evidence="9">
    <location>
        <begin position="137"/>
        <end position="159"/>
    </location>
</feature>
<dbReference type="EMBL" id="VSSQ01003906">
    <property type="protein sequence ID" value="MPM22877.1"/>
    <property type="molecule type" value="Genomic_DNA"/>
</dbReference>
<evidence type="ECO:0000256" key="4">
    <source>
        <dbReference type="ARBA" id="ARBA00022692"/>
    </source>
</evidence>
<proteinExistence type="inferred from homology"/>
<feature type="transmembrane region" description="Helical" evidence="9">
    <location>
        <begin position="97"/>
        <end position="117"/>
    </location>
</feature>
<dbReference type="PANTHER" id="PTHR11795:SF451">
    <property type="entry name" value="ABC TRANSPORTER PERMEASE PROTEIN"/>
    <property type="match status" value="1"/>
</dbReference>
<dbReference type="PANTHER" id="PTHR11795">
    <property type="entry name" value="BRANCHED-CHAIN AMINO ACID TRANSPORT SYSTEM PERMEASE PROTEIN LIVH"/>
    <property type="match status" value="1"/>
</dbReference>
<dbReference type="Pfam" id="PF02653">
    <property type="entry name" value="BPD_transp_2"/>
    <property type="match status" value="1"/>
</dbReference>
<feature type="transmembrane region" description="Helical" evidence="9">
    <location>
        <begin position="187"/>
        <end position="206"/>
    </location>
</feature>
<comment type="similarity">
    <text evidence="8">Belongs to the binding-protein-dependent transport system permease family. LivHM subfamily.</text>
</comment>